<dbReference type="GO" id="GO:0097602">
    <property type="term" value="F:cullin family protein binding"/>
    <property type="evidence" value="ECO:0007669"/>
    <property type="project" value="TreeGrafter"/>
</dbReference>
<name>A0A7J6JNB5_COLFN</name>
<keyword evidence="5" id="KW-1185">Reference proteome</keyword>
<feature type="region of interest" description="Disordered" evidence="2">
    <location>
        <begin position="1"/>
        <end position="49"/>
    </location>
</feature>
<protein>
    <recommendedName>
        <fullName evidence="1">Defective in cullin neddylation protein</fullName>
    </recommendedName>
</protein>
<dbReference type="RefSeq" id="XP_031891444.2">
    <property type="nucleotide sequence ID" value="XM_032029121.2"/>
</dbReference>
<dbReference type="PROSITE" id="PS51229">
    <property type="entry name" value="DCUN1"/>
    <property type="match status" value="1"/>
</dbReference>
<reference evidence="4 5" key="1">
    <citation type="submission" date="2012-08" db="EMBL/GenBank/DDBJ databases">
        <authorList>
            <person name="Gan P.H.P."/>
            <person name="Ikeda K."/>
            <person name="Irieda H."/>
            <person name="Narusaka M."/>
            <person name="O'Connell R.J."/>
            <person name="Narusaka Y."/>
            <person name="Takano Y."/>
            <person name="Kubo Y."/>
            <person name="Shirasu K."/>
        </authorList>
    </citation>
    <scope>NUCLEOTIDE SEQUENCE [LARGE SCALE GENOMIC DNA]</scope>
    <source>
        <strain evidence="4 5">Nara gc5</strain>
    </source>
</reference>
<dbReference type="Pfam" id="PF03556">
    <property type="entry name" value="Cullin_binding"/>
    <property type="match status" value="1"/>
</dbReference>
<dbReference type="Proteomes" id="UP000011096">
    <property type="component" value="Unassembled WGS sequence"/>
</dbReference>
<dbReference type="PANTHER" id="PTHR12281:SF31">
    <property type="entry name" value="DCN1-LIKE PROTEIN 3"/>
    <property type="match status" value="1"/>
</dbReference>
<dbReference type="InterPro" id="IPR042460">
    <property type="entry name" value="DCN1-like_PONY"/>
</dbReference>
<feature type="compositionally biased region" description="Low complexity" evidence="2">
    <location>
        <begin position="34"/>
        <end position="49"/>
    </location>
</feature>
<dbReference type="EMBL" id="ANPB02000001">
    <property type="protein sequence ID" value="KAF4491581.1"/>
    <property type="molecule type" value="Genomic_DNA"/>
</dbReference>
<dbReference type="OrthoDB" id="27198at2759"/>
<dbReference type="GO" id="GO:0045116">
    <property type="term" value="P:protein neddylation"/>
    <property type="evidence" value="ECO:0007669"/>
    <property type="project" value="TreeGrafter"/>
</dbReference>
<proteinExistence type="predicted"/>
<accession>A0A7J6JNB5</accession>
<dbReference type="InterPro" id="IPR014764">
    <property type="entry name" value="DCN-prot"/>
</dbReference>
<reference evidence="4 5" key="2">
    <citation type="submission" date="2020-04" db="EMBL/GenBank/DDBJ databases">
        <title>Genome sequencing and assembly of multiple isolates from the Colletotrichum gloeosporioides species complex.</title>
        <authorList>
            <person name="Gan P."/>
            <person name="Shirasu K."/>
        </authorList>
    </citation>
    <scope>NUCLEOTIDE SEQUENCE [LARGE SCALE GENOMIC DNA]</scope>
    <source>
        <strain evidence="4 5">Nara gc5</strain>
    </source>
</reference>
<evidence type="ECO:0000313" key="5">
    <source>
        <dbReference type="Proteomes" id="UP000011096"/>
    </source>
</evidence>
<dbReference type="InterPro" id="IPR005176">
    <property type="entry name" value="PONY_dom"/>
</dbReference>
<gene>
    <name evidence="4" type="primary">DCN1</name>
    <name evidence="4" type="ORF">CGGC5_v002075</name>
</gene>
<comment type="caution">
    <text evidence="4">The sequence shown here is derived from an EMBL/GenBank/DDBJ whole genome shotgun (WGS) entry which is preliminary data.</text>
</comment>
<dbReference type="GO" id="GO:0000151">
    <property type="term" value="C:ubiquitin ligase complex"/>
    <property type="evidence" value="ECO:0007669"/>
    <property type="project" value="TreeGrafter"/>
</dbReference>
<dbReference type="GeneID" id="43613204"/>
<sequence length="266" mass="29872">MGWDGVKRASKSMFSSKRKGSKNSPVCEEKKHSGYFSGTSGTTTPTTSALDTSLGQMFDKLRDDSRDEKDMMGVESTMAYLENLGVDLENAEMLVVAELLQSPSIGAITKKGYIDGWKTTGSATRQAHAAHVKSLVNTLATDPAYFKKVYRYTFVASKEENQKALALDTAKVYWSVLFSPPGWQWKTKSHDWLELWSSFLDEKWTRSVNRDMWNMILEFATKTMSDETLSFWNEDGAWPSVIDDFVAWCREKGVGKADSALMDVDA</sequence>
<organism evidence="4 5">
    <name type="scientific">Colletotrichum fructicola (strain Nara gc5)</name>
    <name type="common">Anthracnose fungus</name>
    <name type="synonym">Colletotrichum gloeosporioides (strain Nara gc5)</name>
    <dbReference type="NCBI Taxonomy" id="1213859"/>
    <lineage>
        <taxon>Eukaryota</taxon>
        <taxon>Fungi</taxon>
        <taxon>Dikarya</taxon>
        <taxon>Ascomycota</taxon>
        <taxon>Pezizomycotina</taxon>
        <taxon>Sordariomycetes</taxon>
        <taxon>Hypocreomycetidae</taxon>
        <taxon>Glomerellales</taxon>
        <taxon>Glomerellaceae</taxon>
        <taxon>Colletotrichum</taxon>
        <taxon>Colletotrichum gloeosporioides species complex</taxon>
    </lineage>
</organism>
<evidence type="ECO:0000256" key="2">
    <source>
        <dbReference type="SAM" id="MobiDB-lite"/>
    </source>
</evidence>
<dbReference type="AlphaFoldDB" id="A0A7J6JNB5"/>
<dbReference type="InParanoid" id="A0A7J6JNB5"/>
<comment type="function">
    <text evidence="1">Neddylation of cullins play an essential role in the regulation of SCF-type complexes activity.</text>
</comment>
<feature type="domain" description="DCUN1" evidence="3">
    <location>
        <begin position="49"/>
        <end position="250"/>
    </location>
</feature>
<dbReference type="PANTHER" id="PTHR12281">
    <property type="entry name" value="RP42 RELATED"/>
    <property type="match status" value="1"/>
</dbReference>
<dbReference type="GO" id="GO:0032182">
    <property type="term" value="F:ubiquitin-like protein binding"/>
    <property type="evidence" value="ECO:0007669"/>
    <property type="project" value="TreeGrafter"/>
</dbReference>
<dbReference type="Gene3D" id="1.10.238.10">
    <property type="entry name" value="EF-hand"/>
    <property type="match status" value="1"/>
</dbReference>
<dbReference type="Gene3D" id="1.10.238.200">
    <property type="entry name" value="Cullin, PONY binding domain"/>
    <property type="match status" value="1"/>
</dbReference>
<dbReference type="GO" id="GO:0031624">
    <property type="term" value="F:ubiquitin conjugating enzyme binding"/>
    <property type="evidence" value="ECO:0007669"/>
    <property type="project" value="TreeGrafter"/>
</dbReference>
<evidence type="ECO:0000259" key="3">
    <source>
        <dbReference type="PROSITE" id="PS51229"/>
    </source>
</evidence>
<evidence type="ECO:0000313" key="4">
    <source>
        <dbReference type="EMBL" id="KAF4491581.1"/>
    </source>
</evidence>
<dbReference type="FunCoup" id="A0A7J6JNB5">
    <property type="interactions" value="407"/>
</dbReference>
<evidence type="ECO:0000256" key="1">
    <source>
        <dbReference type="RuleBase" id="RU410713"/>
    </source>
</evidence>